<dbReference type="OMA" id="IMSCRSM"/>
<reference evidence="2" key="1">
    <citation type="submission" date="2016-11" db="EMBL/GenBank/DDBJ databases">
        <title>The genome of Nicotiana attenuata.</title>
        <authorList>
            <person name="Xu S."/>
            <person name="Brockmoeller T."/>
            <person name="Gaquerel E."/>
            <person name="Navarro A."/>
            <person name="Kuhl H."/>
            <person name="Gase K."/>
            <person name="Ling Z."/>
            <person name="Zhou W."/>
            <person name="Kreitzer C."/>
            <person name="Stanke M."/>
            <person name="Tang H."/>
            <person name="Lyons E."/>
            <person name="Pandey P."/>
            <person name="Pandey S.P."/>
            <person name="Timmermann B."/>
            <person name="Baldwin I.T."/>
        </authorList>
    </citation>
    <scope>NUCLEOTIDE SEQUENCE [LARGE SCALE GENOMIC DNA]</scope>
    <source>
        <strain evidence="2">UT</strain>
    </source>
</reference>
<evidence type="ECO:0000313" key="2">
    <source>
        <dbReference type="EMBL" id="OIT07684.1"/>
    </source>
</evidence>
<dbReference type="GO" id="GO:0004523">
    <property type="term" value="F:RNA-DNA hybrid ribonuclease activity"/>
    <property type="evidence" value="ECO:0007669"/>
    <property type="project" value="InterPro"/>
</dbReference>
<dbReference type="GO" id="GO:0003676">
    <property type="term" value="F:nucleic acid binding"/>
    <property type="evidence" value="ECO:0007669"/>
    <property type="project" value="InterPro"/>
</dbReference>
<dbReference type="InterPro" id="IPR036397">
    <property type="entry name" value="RNaseH_sf"/>
</dbReference>
<proteinExistence type="predicted"/>
<dbReference type="PANTHER" id="PTHR47723:SF23">
    <property type="entry name" value="REVERSE TRANSCRIPTASE-LIKE PROTEIN"/>
    <property type="match status" value="1"/>
</dbReference>
<dbReference type="InterPro" id="IPR002156">
    <property type="entry name" value="RNaseH_domain"/>
</dbReference>
<dbReference type="SUPFAM" id="SSF53098">
    <property type="entry name" value="Ribonuclease H-like"/>
    <property type="match status" value="1"/>
</dbReference>
<dbReference type="Gene3D" id="3.30.420.10">
    <property type="entry name" value="Ribonuclease H-like superfamily/Ribonuclease H"/>
    <property type="match status" value="1"/>
</dbReference>
<evidence type="ECO:0000259" key="1">
    <source>
        <dbReference type="Pfam" id="PF13456"/>
    </source>
</evidence>
<accession>A0A1J6ITV7</accession>
<comment type="caution">
    <text evidence="2">The sequence shown here is derived from an EMBL/GenBank/DDBJ whole genome shotgun (WGS) entry which is preliminary data.</text>
</comment>
<dbReference type="InterPro" id="IPR044730">
    <property type="entry name" value="RNase_H-like_dom_plant"/>
</dbReference>
<organism evidence="2 3">
    <name type="scientific">Nicotiana attenuata</name>
    <name type="common">Coyote tobacco</name>
    <dbReference type="NCBI Taxonomy" id="49451"/>
    <lineage>
        <taxon>Eukaryota</taxon>
        <taxon>Viridiplantae</taxon>
        <taxon>Streptophyta</taxon>
        <taxon>Embryophyta</taxon>
        <taxon>Tracheophyta</taxon>
        <taxon>Spermatophyta</taxon>
        <taxon>Magnoliopsida</taxon>
        <taxon>eudicotyledons</taxon>
        <taxon>Gunneridae</taxon>
        <taxon>Pentapetalae</taxon>
        <taxon>asterids</taxon>
        <taxon>lamiids</taxon>
        <taxon>Solanales</taxon>
        <taxon>Solanaceae</taxon>
        <taxon>Nicotianoideae</taxon>
        <taxon>Nicotianeae</taxon>
        <taxon>Nicotiana</taxon>
    </lineage>
</organism>
<dbReference type="InterPro" id="IPR053151">
    <property type="entry name" value="RNase_H-like"/>
</dbReference>
<dbReference type="PANTHER" id="PTHR47723">
    <property type="entry name" value="OS05G0353850 PROTEIN"/>
    <property type="match status" value="1"/>
</dbReference>
<dbReference type="CDD" id="cd06222">
    <property type="entry name" value="RNase_H_like"/>
    <property type="match status" value="1"/>
</dbReference>
<feature type="non-terminal residue" evidence="2">
    <location>
        <position position="161"/>
    </location>
</feature>
<feature type="non-terminal residue" evidence="2">
    <location>
        <position position="1"/>
    </location>
</feature>
<dbReference type="InterPro" id="IPR012337">
    <property type="entry name" value="RNaseH-like_sf"/>
</dbReference>
<dbReference type="Proteomes" id="UP000187609">
    <property type="component" value="Unassembled WGS sequence"/>
</dbReference>
<dbReference type="Pfam" id="PF13456">
    <property type="entry name" value="RVT_3"/>
    <property type="match status" value="1"/>
</dbReference>
<protein>
    <recommendedName>
        <fullName evidence="1">RNase H type-1 domain-containing protein</fullName>
    </recommendedName>
</protein>
<sequence>IKWTHPIYGTYKLNTDGAYNINTNCAGIGGVIRNSNGDWVIGYWKYSYAINHTYMEILALQQGLQLAIMHTLRPIEIEIDSTEILQLIEHCTPIYQTLIDSCRCLLKKLGNPVGRHSFREANSVAHFLAKEGSKQTRCNNLSVFWQPPATICNSLQADKEA</sequence>
<dbReference type="EMBL" id="MJEQ01037183">
    <property type="protein sequence ID" value="OIT07684.1"/>
    <property type="molecule type" value="Genomic_DNA"/>
</dbReference>
<evidence type="ECO:0000313" key="3">
    <source>
        <dbReference type="Proteomes" id="UP000187609"/>
    </source>
</evidence>
<dbReference type="Gramene" id="OIT07684">
    <property type="protein sequence ID" value="OIT07684"/>
    <property type="gene ID" value="A4A49_62849"/>
</dbReference>
<name>A0A1J6ITV7_NICAT</name>
<keyword evidence="3" id="KW-1185">Reference proteome</keyword>
<feature type="domain" description="RNase H type-1" evidence="1">
    <location>
        <begin position="14"/>
        <end position="131"/>
    </location>
</feature>
<dbReference type="SMR" id="A0A1J6ITV7"/>
<gene>
    <name evidence="2" type="ORF">A4A49_62849</name>
</gene>
<dbReference type="AlphaFoldDB" id="A0A1J6ITV7"/>